<gene>
    <name evidence="7" type="ORF">BAE44_0019846</name>
</gene>
<dbReference type="InterPro" id="IPR044974">
    <property type="entry name" value="Disease_R_plants"/>
</dbReference>
<keyword evidence="1" id="KW-0677">Repeat</keyword>
<keyword evidence="2" id="KW-0611">Plant defense</keyword>
<evidence type="ECO:0000256" key="2">
    <source>
        <dbReference type="ARBA" id="ARBA00022821"/>
    </source>
</evidence>
<name>A0A1E5V260_9POAL</name>
<feature type="compositionally biased region" description="Basic and acidic residues" evidence="3">
    <location>
        <begin position="407"/>
        <end position="426"/>
    </location>
</feature>
<dbReference type="GO" id="GO:0043531">
    <property type="term" value="F:ADP binding"/>
    <property type="evidence" value="ECO:0007669"/>
    <property type="project" value="InterPro"/>
</dbReference>
<dbReference type="Pfam" id="PF23559">
    <property type="entry name" value="WHD_DRP"/>
    <property type="match status" value="1"/>
</dbReference>
<evidence type="ECO:0000256" key="1">
    <source>
        <dbReference type="ARBA" id="ARBA00022737"/>
    </source>
</evidence>
<comment type="caution">
    <text evidence="7">The sequence shown here is derived from an EMBL/GenBank/DDBJ whole genome shotgun (WGS) entry which is preliminary data.</text>
</comment>
<dbReference type="InterPro" id="IPR002182">
    <property type="entry name" value="NB-ARC"/>
</dbReference>
<dbReference type="Pfam" id="PF00931">
    <property type="entry name" value="NB-ARC"/>
    <property type="match status" value="1"/>
</dbReference>
<dbReference type="OrthoDB" id="667746at2759"/>
<dbReference type="EMBL" id="LWDX02054596">
    <property type="protein sequence ID" value="OEL19134.1"/>
    <property type="molecule type" value="Genomic_DNA"/>
</dbReference>
<dbReference type="SUPFAM" id="SSF52540">
    <property type="entry name" value="P-loop containing nucleoside triphosphate hydrolases"/>
    <property type="match status" value="1"/>
</dbReference>
<feature type="region of interest" description="Disordered" evidence="3">
    <location>
        <begin position="401"/>
        <end position="426"/>
    </location>
</feature>
<feature type="domain" description="Disease resistance protein winged helix" evidence="5">
    <location>
        <begin position="187"/>
        <end position="247"/>
    </location>
</feature>
<dbReference type="SUPFAM" id="SSF52058">
    <property type="entry name" value="L domain-like"/>
    <property type="match status" value="1"/>
</dbReference>
<evidence type="ECO:0000259" key="6">
    <source>
        <dbReference type="Pfam" id="PF23598"/>
    </source>
</evidence>
<dbReference type="AlphaFoldDB" id="A0A1E5V260"/>
<sequence length="453" mass="51330">MSSMEAGERMKDKNQVEHIRSTLKQAVPLTRVHSQQFHDGNSDTKQIKIEIMDHDQLVEELKNHLAGKRYLLLIDDIWSAKTWDSIRLCFPTENNKGSRIIVTTRFQDVGATCSQGDRIDLLHTIDFLNAGDSKTLFDQSVSESRSSRLSEKKQHQVPEEIWKICGGLPLAIVTIAILSPAIQTGVKKRLTRRWIAEGFVSEKQGLTEKEVAETYFNQLMRRNIIRPVEHSSNGKVKTFQVHDMVLEYIVSKSSQENFITVVGGHRMMPAPSNKVRRLSMQSSGSNNANSTKGISLSQVRSLTVFGSLNEIPFDSFNNGIIQVLDLEGWKGLKVKHLHDTCKMLVLKYLSLRRTEIAKILSDIEKVKYLETLDIRETDVGELPKSVGQLKRISGILGRTKSRRRGSRLPDEKIKDPRKNMLPQEKSKDAMKALRCCQGLRLLGNQQLSQAFIS</sequence>
<dbReference type="InterPro" id="IPR042197">
    <property type="entry name" value="Apaf_helical"/>
</dbReference>
<dbReference type="PANTHER" id="PTHR23155">
    <property type="entry name" value="DISEASE RESISTANCE PROTEIN RP"/>
    <property type="match status" value="1"/>
</dbReference>
<feature type="domain" description="NB-ARC" evidence="4">
    <location>
        <begin position="48"/>
        <end position="145"/>
    </location>
</feature>
<dbReference type="Proteomes" id="UP000095767">
    <property type="component" value="Unassembled WGS sequence"/>
</dbReference>
<evidence type="ECO:0000313" key="8">
    <source>
        <dbReference type="Proteomes" id="UP000095767"/>
    </source>
</evidence>
<evidence type="ECO:0000259" key="5">
    <source>
        <dbReference type="Pfam" id="PF23559"/>
    </source>
</evidence>
<proteinExistence type="predicted"/>
<dbReference type="Gene3D" id="1.10.10.10">
    <property type="entry name" value="Winged helix-like DNA-binding domain superfamily/Winged helix DNA-binding domain"/>
    <property type="match status" value="1"/>
</dbReference>
<dbReference type="InterPro" id="IPR032675">
    <property type="entry name" value="LRR_dom_sf"/>
</dbReference>
<dbReference type="Gene3D" id="3.40.50.300">
    <property type="entry name" value="P-loop containing nucleotide triphosphate hydrolases"/>
    <property type="match status" value="1"/>
</dbReference>
<dbReference type="Pfam" id="PF23598">
    <property type="entry name" value="LRR_14"/>
    <property type="match status" value="1"/>
</dbReference>
<reference evidence="7 8" key="1">
    <citation type="submission" date="2016-09" db="EMBL/GenBank/DDBJ databases">
        <title>The draft genome of Dichanthelium oligosanthes: A C3 panicoid grass species.</title>
        <authorList>
            <person name="Studer A.J."/>
            <person name="Schnable J.C."/>
            <person name="Brutnell T.P."/>
        </authorList>
    </citation>
    <scope>NUCLEOTIDE SEQUENCE [LARGE SCALE GENOMIC DNA]</scope>
    <source>
        <strain evidence="8">cv. Kellogg 1175</strain>
        <tissue evidence="7">Leaf</tissue>
    </source>
</reference>
<accession>A0A1E5V260</accession>
<dbReference type="GO" id="GO:0098542">
    <property type="term" value="P:defense response to other organism"/>
    <property type="evidence" value="ECO:0007669"/>
    <property type="project" value="TreeGrafter"/>
</dbReference>
<dbReference type="Gene3D" id="1.10.8.430">
    <property type="entry name" value="Helical domain of apoptotic protease-activating factors"/>
    <property type="match status" value="1"/>
</dbReference>
<dbReference type="InterPro" id="IPR036388">
    <property type="entry name" value="WH-like_DNA-bd_sf"/>
</dbReference>
<dbReference type="InterPro" id="IPR058922">
    <property type="entry name" value="WHD_DRP"/>
</dbReference>
<dbReference type="InterPro" id="IPR027417">
    <property type="entry name" value="P-loop_NTPase"/>
</dbReference>
<evidence type="ECO:0000313" key="7">
    <source>
        <dbReference type="EMBL" id="OEL19134.1"/>
    </source>
</evidence>
<protein>
    <submittedName>
        <fullName evidence="7">Uncharacterized protein</fullName>
    </submittedName>
</protein>
<evidence type="ECO:0000259" key="4">
    <source>
        <dbReference type="Pfam" id="PF00931"/>
    </source>
</evidence>
<keyword evidence="8" id="KW-1185">Reference proteome</keyword>
<evidence type="ECO:0000256" key="3">
    <source>
        <dbReference type="SAM" id="MobiDB-lite"/>
    </source>
</evidence>
<dbReference type="InterPro" id="IPR055414">
    <property type="entry name" value="LRR_R13L4/SHOC2-like"/>
</dbReference>
<feature type="domain" description="Disease resistance R13L4/SHOC-2-like LRR" evidence="6">
    <location>
        <begin position="298"/>
        <end position="402"/>
    </location>
</feature>
<dbReference type="PANTHER" id="PTHR23155:SF1013">
    <property type="entry name" value="DISEASE RESISTANCE PROTEIN PIK6-NP"/>
    <property type="match status" value="1"/>
</dbReference>
<dbReference type="STRING" id="888268.A0A1E5V260"/>
<organism evidence="7 8">
    <name type="scientific">Dichanthelium oligosanthes</name>
    <dbReference type="NCBI Taxonomy" id="888268"/>
    <lineage>
        <taxon>Eukaryota</taxon>
        <taxon>Viridiplantae</taxon>
        <taxon>Streptophyta</taxon>
        <taxon>Embryophyta</taxon>
        <taxon>Tracheophyta</taxon>
        <taxon>Spermatophyta</taxon>
        <taxon>Magnoliopsida</taxon>
        <taxon>Liliopsida</taxon>
        <taxon>Poales</taxon>
        <taxon>Poaceae</taxon>
        <taxon>PACMAD clade</taxon>
        <taxon>Panicoideae</taxon>
        <taxon>Panicodae</taxon>
        <taxon>Paniceae</taxon>
        <taxon>Dichantheliinae</taxon>
        <taxon>Dichanthelium</taxon>
    </lineage>
</organism>
<dbReference type="Gene3D" id="3.80.10.10">
    <property type="entry name" value="Ribonuclease Inhibitor"/>
    <property type="match status" value="1"/>
</dbReference>